<evidence type="ECO:0000256" key="6">
    <source>
        <dbReference type="ARBA" id="ARBA00022692"/>
    </source>
</evidence>
<keyword evidence="12" id="KW-0105">Cadmium resistance</keyword>
<dbReference type="Pfam" id="PF25919">
    <property type="entry name" value="BSH_CusB"/>
    <property type="match status" value="1"/>
</dbReference>
<sequence>MFRRTSCTRRSLFPADSGSARLSAVCAVALCALVLAACGKSEPPRPDDDPKVSGNTIQFPASVKSLPGIAGEPARSGGERMLNLPGRLVWNEDKTVRVSTPFAGRVTEILVQPGATVRAGQPLASLTSPDFGVAQADARKAAADSAVAAKALARQRELYGAGIIAQKELEQSQADAARAAADLQRTQAALRQYGAAAGSDGVNQRFALRSPIDGLVVERNINQGMELRPDQPPAAPLFLITDPTTLWAQVDAGESDLSLFRDGVTVQVVTAAYPGETFTGTVVKIADYVDPTARSIKVRLSVPNPGRRLKAEMFVTARLPAASFEGIAVPSKAVFLADNRNYVFVRTAPNTFERRQVRVGVTMPGTTELLEGVKEGETVVTEGNLYLQDILRDATAVNAARAADKK</sequence>
<evidence type="ECO:0000259" key="15">
    <source>
        <dbReference type="Pfam" id="PF25919"/>
    </source>
</evidence>
<evidence type="ECO:0000256" key="1">
    <source>
        <dbReference type="ARBA" id="ARBA00004377"/>
    </source>
</evidence>
<evidence type="ECO:0000256" key="7">
    <source>
        <dbReference type="ARBA" id="ARBA00022833"/>
    </source>
</evidence>
<evidence type="ECO:0000313" key="18">
    <source>
        <dbReference type="EMBL" id="QEZ44512.1"/>
    </source>
</evidence>
<evidence type="ECO:0000256" key="4">
    <source>
        <dbReference type="ARBA" id="ARBA00022475"/>
    </source>
</evidence>
<dbReference type="GO" id="GO:0005886">
    <property type="term" value="C:plasma membrane"/>
    <property type="evidence" value="ECO:0007669"/>
    <property type="project" value="UniProtKB-SubCell"/>
</dbReference>
<dbReference type="Gene3D" id="2.40.420.20">
    <property type="match status" value="1"/>
</dbReference>
<feature type="domain" description="CusB-like beta-barrel" evidence="16">
    <location>
        <begin position="245"/>
        <end position="321"/>
    </location>
</feature>
<dbReference type="AlphaFoldDB" id="A0A5P3VGL2"/>
<keyword evidence="14" id="KW-0732">Signal</keyword>
<gene>
    <name evidence="18" type="ORF">D2917_09910</name>
</gene>
<evidence type="ECO:0000259" key="16">
    <source>
        <dbReference type="Pfam" id="PF25954"/>
    </source>
</evidence>
<evidence type="ECO:0000256" key="3">
    <source>
        <dbReference type="ARBA" id="ARBA00022448"/>
    </source>
</evidence>
<dbReference type="InterPro" id="IPR006143">
    <property type="entry name" value="RND_pump_MFP"/>
</dbReference>
<keyword evidence="6" id="KW-0812">Transmembrane</keyword>
<comment type="function">
    <text evidence="13">CzcA and CzcB together would act in zinc efflux nearly as effectively as the complete czc efflux system (CzcABC). The CzcB protein is thought to funnel zinc cations to the CzcA transport protein.</text>
</comment>
<evidence type="ECO:0000256" key="13">
    <source>
        <dbReference type="ARBA" id="ARBA00058766"/>
    </source>
</evidence>
<reference evidence="18 19" key="1">
    <citation type="submission" date="2018-09" db="EMBL/GenBank/DDBJ databases">
        <title>Complete genome sequence of Cupriavidus oxalaticus T2, a bacterium capable of phenol tolerance and degradation.</title>
        <authorList>
            <person name="Yan J."/>
        </authorList>
    </citation>
    <scope>NUCLEOTIDE SEQUENCE [LARGE SCALE GENOMIC DNA]</scope>
    <source>
        <strain evidence="18 19">T2</strain>
    </source>
</reference>
<protein>
    <submittedName>
        <fullName evidence="18">Efflux RND transporter periplasmic adaptor subunit</fullName>
    </submittedName>
</protein>
<dbReference type="FunFam" id="2.40.30.170:FF:000010">
    <property type="entry name" value="Efflux RND transporter periplasmic adaptor subunit"/>
    <property type="match status" value="1"/>
</dbReference>
<dbReference type="FunFam" id="2.40.420.20:FF:000006">
    <property type="entry name" value="RND family efflux transporter MFP subunit"/>
    <property type="match status" value="1"/>
</dbReference>
<keyword evidence="5" id="KW-0997">Cell inner membrane</keyword>
<dbReference type="Proteomes" id="UP000325743">
    <property type="component" value="Chromosome 1"/>
</dbReference>
<feature type="domain" description="CusB-like barrel-sandwich hybrid" evidence="15">
    <location>
        <begin position="98"/>
        <end position="232"/>
    </location>
</feature>
<evidence type="ECO:0000256" key="12">
    <source>
        <dbReference type="ARBA" id="ARBA00043263"/>
    </source>
</evidence>
<dbReference type="SUPFAM" id="SSF111369">
    <property type="entry name" value="HlyD-like secretion proteins"/>
    <property type="match status" value="1"/>
</dbReference>
<dbReference type="InterPro" id="IPR058649">
    <property type="entry name" value="CzcB_C"/>
</dbReference>
<comment type="similarity">
    <text evidence="2">Belongs to the membrane fusion protein (MFP) (TC 8.A.1) family.</text>
</comment>
<dbReference type="Gene3D" id="1.10.287.470">
    <property type="entry name" value="Helix hairpin bin"/>
    <property type="match status" value="1"/>
</dbReference>
<keyword evidence="10" id="KW-0472">Membrane</keyword>
<feature type="domain" description="CzcB-like C-terminal circularly permuted SH3-like" evidence="17">
    <location>
        <begin position="327"/>
        <end position="383"/>
    </location>
</feature>
<keyword evidence="4" id="KW-1003">Cell membrane</keyword>
<keyword evidence="8" id="KW-1133">Transmembrane helix</keyword>
<dbReference type="InterPro" id="IPR051909">
    <property type="entry name" value="MFP_Cation_Efflux"/>
</dbReference>
<proteinExistence type="inferred from homology"/>
<dbReference type="GO" id="GO:0046686">
    <property type="term" value="P:response to cadmium ion"/>
    <property type="evidence" value="ECO:0007669"/>
    <property type="project" value="UniProtKB-KW"/>
</dbReference>
<keyword evidence="3" id="KW-0813">Transport</keyword>
<keyword evidence="9" id="KW-0175">Coiled coil</keyword>
<evidence type="ECO:0000256" key="2">
    <source>
        <dbReference type="ARBA" id="ARBA00009477"/>
    </source>
</evidence>
<feature type="chain" id="PRO_5024845957" evidence="14">
    <location>
        <begin position="38"/>
        <end position="406"/>
    </location>
</feature>
<evidence type="ECO:0000256" key="14">
    <source>
        <dbReference type="SAM" id="SignalP"/>
    </source>
</evidence>
<dbReference type="InterPro" id="IPR058790">
    <property type="entry name" value="BSH_CusB"/>
</dbReference>
<organism evidence="18 19">
    <name type="scientific">Cupriavidus oxalaticus</name>
    <dbReference type="NCBI Taxonomy" id="96344"/>
    <lineage>
        <taxon>Bacteria</taxon>
        <taxon>Pseudomonadati</taxon>
        <taxon>Pseudomonadota</taxon>
        <taxon>Betaproteobacteria</taxon>
        <taxon>Burkholderiales</taxon>
        <taxon>Burkholderiaceae</taxon>
        <taxon>Cupriavidus</taxon>
    </lineage>
</organism>
<dbReference type="Pfam" id="PF25975">
    <property type="entry name" value="CzcB_C"/>
    <property type="match status" value="1"/>
</dbReference>
<evidence type="ECO:0000259" key="17">
    <source>
        <dbReference type="Pfam" id="PF25975"/>
    </source>
</evidence>
<name>A0A5P3VGL2_9BURK</name>
<dbReference type="GO" id="GO:0022857">
    <property type="term" value="F:transmembrane transporter activity"/>
    <property type="evidence" value="ECO:0007669"/>
    <property type="project" value="InterPro"/>
</dbReference>
<evidence type="ECO:0000256" key="10">
    <source>
        <dbReference type="ARBA" id="ARBA00023136"/>
    </source>
</evidence>
<evidence type="ECO:0000256" key="5">
    <source>
        <dbReference type="ARBA" id="ARBA00022519"/>
    </source>
</evidence>
<comment type="subcellular location">
    <subcellularLocation>
        <location evidence="1">Cell inner membrane</location>
        <topology evidence="1">Single-pass membrane protein</topology>
    </subcellularLocation>
</comment>
<dbReference type="Gene3D" id="2.40.30.170">
    <property type="match status" value="1"/>
</dbReference>
<keyword evidence="11" id="KW-0170">Cobalt</keyword>
<evidence type="ECO:0000313" key="19">
    <source>
        <dbReference type="Proteomes" id="UP000325743"/>
    </source>
</evidence>
<feature type="signal peptide" evidence="14">
    <location>
        <begin position="1"/>
        <end position="37"/>
    </location>
</feature>
<dbReference type="NCBIfam" id="TIGR01730">
    <property type="entry name" value="RND_mfp"/>
    <property type="match status" value="1"/>
</dbReference>
<evidence type="ECO:0000256" key="9">
    <source>
        <dbReference type="ARBA" id="ARBA00023054"/>
    </source>
</evidence>
<dbReference type="PANTHER" id="PTHR30097">
    <property type="entry name" value="CATION EFFLUX SYSTEM PROTEIN CUSB"/>
    <property type="match status" value="1"/>
</dbReference>
<dbReference type="EMBL" id="CP032518">
    <property type="protein sequence ID" value="QEZ44512.1"/>
    <property type="molecule type" value="Genomic_DNA"/>
</dbReference>
<dbReference type="InterPro" id="IPR058792">
    <property type="entry name" value="Beta-barrel_RND_2"/>
</dbReference>
<dbReference type="Gene3D" id="2.40.50.100">
    <property type="match status" value="1"/>
</dbReference>
<evidence type="ECO:0000256" key="11">
    <source>
        <dbReference type="ARBA" id="ARBA00023285"/>
    </source>
</evidence>
<accession>A0A5P3VGL2</accession>
<keyword evidence="7" id="KW-0862">Zinc</keyword>
<dbReference type="Pfam" id="PF25954">
    <property type="entry name" value="Beta-barrel_RND_2"/>
    <property type="match status" value="1"/>
</dbReference>
<evidence type="ECO:0000256" key="8">
    <source>
        <dbReference type="ARBA" id="ARBA00022989"/>
    </source>
</evidence>